<keyword evidence="2" id="KW-0812">Transmembrane</keyword>
<evidence type="ECO:0000256" key="1">
    <source>
        <dbReference type="SAM" id="MobiDB-lite"/>
    </source>
</evidence>
<protein>
    <submittedName>
        <fullName evidence="4">Integrase core domain protein-like protein</fullName>
    </submittedName>
</protein>
<dbReference type="InterPro" id="IPR001584">
    <property type="entry name" value="Integrase_cat-core"/>
</dbReference>
<feature type="non-terminal residue" evidence="4">
    <location>
        <position position="434"/>
    </location>
</feature>
<evidence type="ECO:0000256" key="2">
    <source>
        <dbReference type="SAM" id="Phobius"/>
    </source>
</evidence>
<evidence type="ECO:0000313" key="4">
    <source>
        <dbReference type="EMBL" id="RWR98710.1"/>
    </source>
</evidence>
<dbReference type="InterPro" id="IPR050951">
    <property type="entry name" value="Retrovirus_Pol_polyprotein"/>
</dbReference>
<keyword evidence="5" id="KW-1185">Reference proteome</keyword>
<dbReference type="EMBL" id="NCKU01019567">
    <property type="protein sequence ID" value="RWR98710.1"/>
    <property type="molecule type" value="Genomic_DNA"/>
</dbReference>
<dbReference type="PROSITE" id="PS50994">
    <property type="entry name" value="INTEGRASE"/>
    <property type="match status" value="1"/>
</dbReference>
<dbReference type="InterPro" id="IPR012337">
    <property type="entry name" value="RNaseH-like_sf"/>
</dbReference>
<evidence type="ECO:0000259" key="3">
    <source>
        <dbReference type="PROSITE" id="PS50994"/>
    </source>
</evidence>
<accession>A0A3S3NA71</accession>
<name>A0A3S3NA71_9ACAR</name>
<keyword evidence="2" id="KW-1133">Transmembrane helix</keyword>
<dbReference type="GO" id="GO:0003676">
    <property type="term" value="F:nucleic acid binding"/>
    <property type="evidence" value="ECO:0007669"/>
    <property type="project" value="InterPro"/>
</dbReference>
<dbReference type="GO" id="GO:0015074">
    <property type="term" value="P:DNA integration"/>
    <property type="evidence" value="ECO:0007669"/>
    <property type="project" value="InterPro"/>
</dbReference>
<feature type="transmembrane region" description="Helical" evidence="2">
    <location>
        <begin position="251"/>
        <end position="273"/>
    </location>
</feature>
<dbReference type="InterPro" id="IPR054465">
    <property type="entry name" value="Integrase_p58-like_C"/>
</dbReference>
<dbReference type="SUPFAM" id="SSF53098">
    <property type="entry name" value="Ribonuclease H-like"/>
    <property type="match status" value="1"/>
</dbReference>
<dbReference type="PANTHER" id="PTHR37984:SF5">
    <property type="entry name" value="PROTEIN NYNRIN-LIKE"/>
    <property type="match status" value="1"/>
</dbReference>
<dbReference type="Pfam" id="PF22938">
    <property type="entry name" value="Integrase_p58_C"/>
    <property type="match status" value="1"/>
</dbReference>
<feature type="non-terminal residue" evidence="4">
    <location>
        <position position="1"/>
    </location>
</feature>
<dbReference type="Proteomes" id="UP000285301">
    <property type="component" value="Unassembled WGS sequence"/>
</dbReference>
<dbReference type="PANTHER" id="PTHR37984">
    <property type="entry name" value="PROTEIN CBG26694"/>
    <property type="match status" value="1"/>
</dbReference>
<feature type="domain" description="Integrase catalytic" evidence="3">
    <location>
        <begin position="1"/>
        <end position="62"/>
    </location>
</feature>
<organism evidence="4 5">
    <name type="scientific">Dinothrombium tinctorium</name>
    <dbReference type="NCBI Taxonomy" id="1965070"/>
    <lineage>
        <taxon>Eukaryota</taxon>
        <taxon>Metazoa</taxon>
        <taxon>Ecdysozoa</taxon>
        <taxon>Arthropoda</taxon>
        <taxon>Chelicerata</taxon>
        <taxon>Arachnida</taxon>
        <taxon>Acari</taxon>
        <taxon>Acariformes</taxon>
        <taxon>Trombidiformes</taxon>
        <taxon>Prostigmata</taxon>
        <taxon>Anystina</taxon>
        <taxon>Parasitengona</taxon>
        <taxon>Trombidioidea</taxon>
        <taxon>Trombidiidae</taxon>
        <taxon>Dinothrombium</taxon>
    </lineage>
</organism>
<keyword evidence="2" id="KW-0472">Membrane</keyword>
<reference evidence="4 5" key="1">
    <citation type="journal article" date="2018" name="Gigascience">
        <title>Genomes of trombidid mites reveal novel predicted allergens and laterally-transferred genes associated with secondary metabolism.</title>
        <authorList>
            <person name="Dong X."/>
            <person name="Chaisiri K."/>
            <person name="Xia D."/>
            <person name="Armstrong S.D."/>
            <person name="Fang Y."/>
            <person name="Donnelly M.J."/>
            <person name="Kadowaki T."/>
            <person name="McGarry J.W."/>
            <person name="Darby A.C."/>
            <person name="Makepeace B.L."/>
        </authorList>
    </citation>
    <scope>NUCLEOTIDE SEQUENCE [LARGE SCALE GENOMIC DNA]</scope>
    <source>
        <strain evidence="4">UoL-WK</strain>
    </source>
</reference>
<dbReference type="Gene3D" id="3.30.420.10">
    <property type="entry name" value="Ribonuclease H-like superfamily/Ribonuclease H"/>
    <property type="match status" value="1"/>
</dbReference>
<evidence type="ECO:0000313" key="5">
    <source>
        <dbReference type="Proteomes" id="UP000285301"/>
    </source>
</evidence>
<dbReference type="InterPro" id="IPR036397">
    <property type="entry name" value="RNaseH_sf"/>
</dbReference>
<dbReference type="STRING" id="1965070.A0A3S3NA71"/>
<dbReference type="OrthoDB" id="2202254at2759"/>
<comment type="caution">
    <text evidence="4">The sequence shown here is derived from an EMBL/GenBank/DDBJ whole genome shotgun (WGS) entry which is preliminary data.</text>
</comment>
<dbReference type="AlphaFoldDB" id="A0A3S3NA71"/>
<gene>
    <name evidence="4" type="ORF">B4U79_00960</name>
</gene>
<proteinExistence type="predicted"/>
<sequence length="434" mass="49869">YNPACNGLTERLNGTLAVSISLFVSDHQKDWDSILPFVTFAYNTSVHAVTGFTPFELIFGRPAVLPQDIVMQNRTLGVDDPNDYFNLIKSWSQIAIESVKQAIESEQNLYTFRTNLRRRESKFNEGDLVLIYTPFRKKGKAEKLLSRFVGPFRLIKQIGPVVFEVEKLTNKKRDLVHVSRMKPYIERNVRQHTRQEPEPEIERDETVHSSDSETEIISNLENLDTRSETGNQDNLRRSCRKRQQSMRLKDFILTLFYLILILTHDVAAVFPIVPPVMWRKTPKPVMKGMGELFLDVKIFPPCNMFDMPEIGADDVVTGLKEWCAKQFEDDFINPLKNFCSFEPMMQIERTRSKRELITMGIIIAARVVLGLGAYSTYKSTDNAADIKNLRQQLDEVQTALGTESVKNEANRQAIIELTNNVEKLSKSVKELIKE</sequence>
<feature type="region of interest" description="Disordered" evidence="1">
    <location>
        <begin position="190"/>
        <end position="212"/>
    </location>
</feature>